<comment type="similarity">
    <text evidence="1">Belongs to the PRR15 family.</text>
</comment>
<sequence length="217" mass="23845">MVDRLKGQENSTLAAILQMLSPWLPYAGNLTSDLSEGCRVTPAVCTESPAGDKRLEKTSGNCSMRACVSACMGVCIACGLVTIIKTQHELMSEKRNKRWAHLSLAMATAEPAPAWWKLTFLRKKKSEAKELYEVPAEYSNNAESPPGTSSTTGTPDDSQFNARLERIVDKTATKGRHVKVSHSGRFKEKKRIRATLAENPELFPEQDSCNGNQSTVN</sequence>
<accession>A0AAD5FJG7</accession>
<dbReference type="InterPro" id="IPR028237">
    <property type="entry name" value="PRR15"/>
</dbReference>
<name>A0AAD5FJG7_SILAS</name>
<dbReference type="Proteomes" id="UP001205998">
    <property type="component" value="Unassembled WGS sequence"/>
</dbReference>
<protein>
    <submittedName>
        <fullName evidence="4">Proline-rich protein 15-like protein A</fullName>
    </submittedName>
</protein>
<dbReference type="PANTHER" id="PTHR14581:SF5">
    <property type="entry name" value="PROLINE-RICH PROTEIN 15-LIKE PROTEIN"/>
    <property type="match status" value="1"/>
</dbReference>
<feature type="compositionally biased region" description="Low complexity" evidence="2">
    <location>
        <begin position="144"/>
        <end position="158"/>
    </location>
</feature>
<keyword evidence="5" id="KW-1185">Reference proteome</keyword>
<organism evidence="4 5">
    <name type="scientific">Silurus asotus</name>
    <name type="common">Amur catfish</name>
    <name type="synonym">Parasilurus asotus</name>
    <dbReference type="NCBI Taxonomy" id="30991"/>
    <lineage>
        <taxon>Eukaryota</taxon>
        <taxon>Metazoa</taxon>
        <taxon>Chordata</taxon>
        <taxon>Craniata</taxon>
        <taxon>Vertebrata</taxon>
        <taxon>Euteleostomi</taxon>
        <taxon>Actinopterygii</taxon>
        <taxon>Neopterygii</taxon>
        <taxon>Teleostei</taxon>
        <taxon>Ostariophysi</taxon>
        <taxon>Siluriformes</taxon>
        <taxon>Siluridae</taxon>
        <taxon>Silurus</taxon>
    </lineage>
</organism>
<feature type="transmembrane region" description="Helical" evidence="3">
    <location>
        <begin position="62"/>
        <end position="84"/>
    </location>
</feature>
<proteinExistence type="inferred from homology"/>
<comment type="caution">
    <text evidence="4">The sequence shown here is derived from an EMBL/GenBank/DDBJ whole genome shotgun (WGS) entry which is preliminary data.</text>
</comment>
<feature type="region of interest" description="Disordered" evidence="2">
    <location>
        <begin position="197"/>
        <end position="217"/>
    </location>
</feature>
<dbReference type="AlphaFoldDB" id="A0AAD5FJG7"/>
<keyword evidence="3" id="KW-0472">Membrane</keyword>
<evidence type="ECO:0000256" key="1">
    <source>
        <dbReference type="ARBA" id="ARBA00010096"/>
    </source>
</evidence>
<dbReference type="EMBL" id="MU551670">
    <property type="protein sequence ID" value="KAI5619285.1"/>
    <property type="molecule type" value="Genomic_DNA"/>
</dbReference>
<evidence type="ECO:0000313" key="5">
    <source>
        <dbReference type="Proteomes" id="UP001205998"/>
    </source>
</evidence>
<keyword evidence="3" id="KW-1133">Transmembrane helix</keyword>
<dbReference type="PANTHER" id="PTHR14581">
    <property type="match status" value="1"/>
</dbReference>
<evidence type="ECO:0000256" key="2">
    <source>
        <dbReference type="SAM" id="MobiDB-lite"/>
    </source>
</evidence>
<keyword evidence="3" id="KW-0812">Transmembrane</keyword>
<feature type="compositionally biased region" description="Polar residues" evidence="2">
    <location>
        <begin position="207"/>
        <end position="217"/>
    </location>
</feature>
<feature type="region of interest" description="Disordered" evidence="2">
    <location>
        <begin position="136"/>
        <end position="160"/>
    </location>
</feature>
<reference evidence="4" key="1">
    <citation type="submission" date="2018-07" db="EMBL/GenBank/DDBJ databases">
        <title>Comparative genomics of catfishes provides insights into carnivory and benthic adaptation.</title>
        <authorList>
            <person name="Zhang Y."/>
            <person name="Wang D."/>
            <person name="Peng Z."/>
            <person name="Zheng S."/>
            <person name="Shao F."/>
            <person name="Tao W."/>
        </authorList>
    </citation>
    <scope>NUCLEOTIDE SEQUENCE</scope>
    <source>
        <strain evidence="4">Chongqing</strain>
    </source>
</reference>
<gene>
    <name evidence="4" type="ORF">C0J50_21316</name>
</gene>
<evidence type="ECO:0000313" key="4">
    <source>
        <dbReference type="EMBL" id="KAI5619285.1"/>
    </source>
</evidence>
<dbReference type="Pfam" id="PF15321">
    <property type="entry name" value="ATAD4"/>
    <property type="match status" value="1"/>
</dbReference>
<evidence type="ECO:0000256" key="3">
    <source>
        <dbReference type="SAM" id="Phobius"/>
    </source>
</evidence>